<dbReference type="GO" id="GO:0031956">
    <property type="term" value="F:medium-chain fatty acid-CoA ligase activity"/>
    <property type="evidence" value="ECO:0007669"/>
    <property type="project" value="TreeGrafter"/>
</dbReference>
<evidence type="ECO:0000313" key="5">
    <source>
        <dbReference type="Proteomes" id="UP000274515"/>
    </source>
</evidence>
<accession>A0A426JWB1</accession>
<dbReference type="RefSeq" id="WP_148101514.1">
    <property type="nucleotide sequence ID" value="NZ_RSAA01000009.1"/>
</dbReference>
<dbReference type="OrthoDB" id="9803968at2"/>
<dbReference type="PANTHER" id="PTHR43201:SF5">
    <property type="entry name" value="MEDIUM-CHAIN ACYL-COA LIGASE ACSF2, MITOCHONDRIAL"/>
    <property type="match status" value="1"/>
</dbReference>
<organism evidence="4 5">
    <name type="scientific">Saccharopolyspora rhizosphaerae</name>
    <dbReference type="NCBI Taxonomy" id="2492662"/>
    <lineage>
        <taxon>Bacteria</taxon>
        <taxon>Bacillati</taxon>
        <taxon>Actinomycetota</taxon>
        <taxon>Actinomycetes</taxon>
        <taxon>Pseudonocardiales</taxon>
        <taxon>Pseudonocardiaceae</taxon>
        <taxon>Saccharopolyspora</taxon>
    </lineage>
</organism>
<dbReference type="GO" id="GO:0006631">
    <property type="term" value="P:fatty acid metabolic process"/>
    <property type="evidence" value="ECO:0007669"/>
    <property type="project" value="TreeGrafter"/>
</dbReference>
<dbReference type="PROSITE" id="PS00455">
    <property type="entry name" value="AMP_BINDING"/>
    <property type="match status" value="1"/>
</dbReference>
<evidence type="ECO:0000259" key="3">
    <source>
        <dbReference type="Pfam" id="PF00501"/>
    </source>
</evidence>
<evidence type="ECO:0000256" key="2">
    <source>
        <dbReference type="ARBA" id="ARBA00022598"/>
    </source>
</evidence>
<dbReference type="InterPro" id="IPR000873">
    <property type="entry name" value="AMP-dep_synth/lig_dom"/>
</dbReference>
<name>A0A426JWB1_9PSEU</name>
<sequence length="222" mass="24157">MSDLHHCDGEVVDVDTEPTLNSYDSGVSDVPLLGDTIGENLDRTAARYPDRDALVECSTGRRWSYREFVAEVDALATGLLEAGIVQGDRVGIWAPNRAEWTVVQYATARIGAVLVNINPAYRAHELEYVLNQAGVRMLVAAESFKSSDYVAMVEQVRPQCSGLERVVFLGSADWEALAGTAADRSRLEQVQLSADDAINIQYTSGTTGFPKGATLSHHNILN</sequence>
<comment type="similarity">
    <text evidence="1">Belongs to the ATP-dependent AMP-binding enzyme family.</text>
</comment>
<evidence type="ECO:0000256" key="1">
    <source>
        <dbReference type="ARBA" id="ARBA00006432"/>
    </source>
</evidence>
<dbReference type="PANTHER" id="PTHR43201">
    <property type="entry name" value="ACYL-COA SYNTHETASE"/>
    <property type="match status" value="1"/>
</dbReference>
<comment type="caution">
    <text evidence="4">The sequence shown here is derived from an EMBL/GenBank/DDBJ whole genome shotgun (WGS) entry which is preliminary data.</text>
</comment>
<gene>
    <name evidence="4" type="ORF">EIL87_11250</name>
</gene>
<evidence type="ECO:0000313" key="4">
    <source>
        <dbReference type="EMBL" id="RRO17361.1"/>
    </source>
</evidence>
<dbReference type="Pfam" id="PF00501">
    <property type="entry name" value="AMP-binding"/>
    <property type="match status" value="1"/>
</dbReference>
<feature type="domain" description="AMP-dependent synthetase/ligase" evidence="3">
    <location>
        <begin position="41"/>
        <end position="222"/>
    </location>
</feature>
<dbReference type="SUPFAM" id="SSF56801">
    <property type="entry name" value="Acetyl-CoA synthetase-like"/>
    <property type="match status" value="1"/>
</dbReference>
<reference evidence="4 5" key="1">
    <citation type="submission" date="2018-11" db="EMBL/GenBank/DDBJ databases">
        <title>Saccharopolyspora rhizosphaerae sp. nov., an actinomycete isolated from rhizosphere soil in Thailand.</title>
        <authorList>
            <person name="Intra B."/>
            <person name="Euanorasetr J."/>
            <person name="Take A."/>
            <person name="Inahashi Y."/>
            <person name="Mori M."/>
            <person name="Panbangred W."/>
            <person name="Matsumoto A."/>
        </authorList>
    </citation>
    <scope>NUCLEOTIDE SEQUENCE [LARGE SCALE GENOMIC DNA]</scope>
    <source>
        <strain evidence="4 5">H219</strain>
    </source>
</reference>
<dbReference type="InterPro" id="IPR020845">
    <property type="entry name" value="AMP-binding_CS"/>
</dbReference>
<keyword evidence="5" id="KW-1185">Reference proteome</keyword>
<dbReference type="EMBL" id="RSAA01000009">
    <property type="protein sequence ID" value="RRO17361.1"/>
    <property type="molecule type" value="Genomic_DNA"/>
</dbReference>
<keyword evidence="2" id="KW-0436">Ligase</keyword>
<dbReference type="AlphaFoldDB" id="A0A426JWB1"/>
<proteinExistence type="inferred from homology"/>
<dbReference type="Proteomes" id="UP000274515">
    <property type="component" value="Unassembled WGS sequence"/>
</dbReference>
<feature type="non-terminal residue" evidence="4">
    <location>
        <position position="222"/>
    </location>
</feature>
<dbReference type="Gene3D" id="3.40.50.980">
    <property type="match status" value="2"/>
</dbReference>
<protein>
    <submittedName>
        <fullName evidence="4">AMP-binding protein</fullName>
    </submittedName>
</protein>